<organism evidence="5 6">
    <name type="scientific">Saccharothrix hoggarensis</name>
    <dbReference type="NCBI Taxonomy" id="913853"/>
    <lineage>
        <taxon>Bacteria</taxon>
        <taxon>Bacillati</taxon>
        <taxon>Actinomycetota</taxon>
        <taxon>Actinomycetes</taxon>
        <taxon>Pseudonocardiales</taxon>
        <taxon>Pseudonocardiaceae</taxon>
        <taxon>Saccharothrix</taxon>
    </lineage>
</organism>
<dbReference type="Proteomes" id="UP001597168">
    <property type="component" value="Unassembled WGS sequence"/>
</dbReference>
<protein>
    <submittedName>
        <fullName evidence="5">ESX secretion-associated protein EspG</fullName>
    </submittedName>
</protein>
<evidence type="ECO:0000313" key="6">
    <source>
        <dbReference type="Proteomes" id="UP001597168"/>
    </source>
</evidence>
<reference evidence="6" key="1">
    <citation type="journal article" date="2019" name="Int. J. Syst. Evol. Microbiol.">
        <title>The Global Catalogue of Microorganisms (GCM) 10K type strain sequencing project: providing services to taxonomists for standard genome sequencing and annotation.</title>
        <authorList>
            <consortium name="The Broad Institute Genomics Platform"/>
            <consortium name="The Broad Institute Genome Sequencing Center for Infectious Disease"/>
            <person name="Wu L."/>
            <person name="Ma J."/>
        </authorList>
    </citation>
    <scope>NUCLEOTIDE SEQUENCE [LARGE SCALE GENOMIC DNA]</scope>
    <source>
        <strain evidence="6">CCUG 60214</strain>
    </source>
</reference>
<evidence type="ECO:0000256" key="1">
    <source>
        <dbReference type="ARBA" id="ARBA00004496"/>
    </source>
</evidence>
<evidence type="ECO:0000256" key="4">
    <source>
        <dbReference type="ARBA" id="ARBA00023186"/>
    </source>
</evidence>
<dbReference type="Pfam" id="PF14011">
    <property type="entry name" value="ESX-1_EspG"/>
    <property type="match status" value="1"/>
</dbReference>
<dbReference type="InterPro" id="IPR025734">
    <property type="entry name" value="EspG"/>
</dbReference>
<comment type="similarity">
    <text evidence="2">Belongs to the EspG family.</text>
</comment>
<accession>A0ABW3QWR2</accession>
<comment type="caution">
    <text evidence="5">The sequence shown here is derived from an EMBL/GenBank/DDBJ whole genome shotgun (WGS) entry which is preliminary data.</text>
</comment>
<keyword evidence="3" id="KW-0963">Cytoplasm</keyword>
<keyword evidence="4" id="KW-0143">Chaperone</keyword>
<evidence type="ECO:0000256" key="2">
    <source>
        <dbReference type="ARBA" id="ARBA00006411"/>
    </source>
</evidence>
<dbReference type="EMBL" id="JBHTLK010000094">
    <property type="protein sequence ID" value="MFD1149185.1"/>
    <property type="molecule type" value="Genomic_DNA"/>
</dbReference>
<comment type="subcellular location">
    <subcellularLocation>
        <location evidence="1">Cytoplasm</location>
    </subcellularLocation>
</comment>
<proteinExistence type="inferred from homology"/>
<dbReference type="RefSeq" id="WP_380724596.1">
    <property type="nucleotide sequence ID" value="NZ_JBHTLK010000094.1"/>
</dbReference>
<gene>
    <name evidence="5" type="ORF">ACFQ3T_18795</name>
</gene>
<keyword evidence="6" id="KW-1185">Reference proteome</keyword>
<evidence type="ECO:0000313" key="5">
    <source>
        <dbReference type="EMBL" id="MFD1149185.1"/>
    </source>
</evidence>
<name>A0ABW3QWR2_9PSEU</name>
<sequence length="255" mass="27185">MIEPEFLLTPRQLDVLWHDLGLGRLPYPLDVPSHGATEEERARLREEVLAEHGEPDPRLVALLRLLGDHDVAVDAVAHVDRSLRAVAVSDGDRAALAVIDSGSIGVLEIRPTALARSIVEVLPTGSAGPGSALSLRLEALTEAVALQDQQADDDEDDPWGGGGELDEREALQKAGLSREDATAVSELAGNRVAGGQFGVTVGGGYRRDRAGALITWFDTPQGRYLMVHEDGWLSLAPTDNDRIATRIASVLSSVA</sequence>
<evidence type="ECO:0000256" key="3">
    <source>
        <dbReference type="ARBA" id="ARBA00022490"/>
    </source>
</evidence>